<sequence>MRVDSSYPERLSLDPQWRGYFVEEIDADSAGDATEQVSYPSQPDFVLEETPETDLRCKLIRLAAANGHFPSSVYQETTASGTPLADSKRYLFSDFDKATQRAVSITFNAYHQTPYKSYIKKRPPTFRADRRVIYLAVRTPNGLRLKLYHPGANQSADETYVILRPRHKSRALLGDIDNGVQALFEKCLVEAMQGSL</sequence>
<name>A0A9W8A7B0_9FUNG</name>
<dbReference type="AlphaFoldDB" id="A0A9W8A7B0"/>
<proteinExistence type="predicted"/>
<evidence type="ECO:0000313" key="1">
    <source>
        <dbReference type="EMBL" id="KAJ1924351.1"/>
    </source>
</evidence>
<protein>
    <submittedName>
        <fullName evidence="1">Uncharacterized protein</fullName>
    </submittedName>
</protein>
<evidence type="ECO:0000313" key="2">
    <source>
        <dbReference type="Proteomes" id="UP001150569"/>
    </source>
</evidence>
<dbReference type="Proteomes" id="UP001150569">
    <property type="component" value="Unassembled WGS sequence"/>
</dbReference>
<accession>A0A9W8A7B0</accession>
<keyword evidence="2" id="KW-1185">Reference proteome</keyword>
<comment type="caution">
    <text evidence="1">The sequence shown here is derived from an EMBL/GenBank/DDBJ whole genome shotgun (WGS) entry which is preliminary data.</text>
</comment>
<reference evidence="1" key="1">
    <citation type="submission" date="2022-07" db="EMBL/GenBank/DDBJ databases">
        <title>Phylogenomic reconstructions and comparative analyses of Kickxellomycotina fungi.</title>
        <authorList>
            <person name="Reynolds N.K."/>
            <person name="Stajich J.E."/>
            <person name="Barry K."/>
            <person name="Grigoriev I.V."/>
            <person name="Crous P."/>
            <person name="Smith M.E."/>
        </authorList>
    </citation>
    <scope>NUCLEOTIDE SEQUENCE</scope>
    <source>
        <strain evidence="1">RSA 861</strain>
    </source>
</reference>
<organism evidence="1 2">
    <name type="scientific">Tieghemiomyces parasiticus</name>
    <dbReference type="NCBI Taxonomy" id="78921"/>
    <lineage>
        <taxon>Eukaryota</taxon>
        <taxon>Fungi</taxon>
        <taxon>Fungi incertae sedis</taxon>
        <taxon>Zoopagomycota</taxon>
        <taxon>Kickxellomycotina</taxon>
        <taxon>Dimargaritomycetes</taxon>
        <taxon>Dimargaritales</taxon>
        <taxon>Dimargaritaceae</taxon>
        <taxon>Tieghemiomyces</taxon>
    </lineage>
</organism>
<gene>
    <name evidence="1" type="ORF">IWQ60_005265</name>
</gene>
<dbReference type="EMBL" id="JANBPT010000278">
    <property type="protein sequence ID" value="KAJ1924351.1"/>
    <property type="molecule type" value="Genomic_DNA"/>
</dbReference>